<feature type="domain" description="PAS" evidence="4">
    <location>
        <begin position="902"/>
        <end position="942"/>
    </location>
</feature>
<dbReference type="PANTHER" id="PTHR47429">
    <property type="entry name" value="PROTEIN TWIN LOV 1"/>
    <property type="match status" value="1"/>
</dbReference>
<dbReference type="Pfam" id="PF13426">
    <property type="entry name" value="PAS_9"/>
    <property type="match status" value="3"/>
</dbReference>
<name>A0A813KYB5_POLGL</name>
<evidence type="ECO:0000256" key="1">
    <source>
        <dbReference type="ARBA" id="ARBA00022630"/>
    </source>
</evidence>
<evidence type="ECO:0000256" key="2">
    <source>
        <dbReference type="ARBA" id="ARBA00022643"/>
    </source>
</evidence>
<reference evidence="5" key="1">
    <citation type="submission" date="2021-02" db="EMBL/GenBank/DDBJ databases">
        <authorList>
            <person name="Dougan E. K."/>
            <person name="Rhodes N."/>
            <person name="Thang M."/>
            <person name="Chan C."/>
        </authorList>
    </citation>
    <scope>NUCLEOTIDE SEQUENCE</scope>
</reference>
<keyword evidence="2" id="KW-0288">FMN</keyword>
<organism evidence="5 6">
    <name type="scientific">Polarella glacialis</name>
    <name type="common">Dinoflagellate</name>
    <dbReference type="NCBI Taxonomy" id="89957"/>
    <lineage>
        <taxon>Eukaryota</taxon>
        <taxon>Sar</taxon>
        <taxon>Alveolata</taxon>
        <taxon>Dinophyceae</taxon>
        <taxon>Suessiales</taxon>
        <taxon>Suessiaceae</taxon>
        <taxon>Polarella</taxon>
    </lineage>
</organism>
<comment type="caution">
    <text evidence="5">The sequence shown here is derived from an EMBL/GenBank/DDBJ whole genome shotgun (WGS) entry which is preliminary data.</text>
</comment>
<dbReference type="GO" id="GO:0005634">
    <property type="term" value="C:nucleus"/>
    <property type="evidence" value="ECO:0007669"/>
    <property type="project" value="TreeGrafter"/>
</dbReference>
<gene>
    <name evidence="5" type="ORF">PGLA2088_LOCUS38434</name>
</gene>
<dbReference type="Proteomes" id="UP000626109">
    <property type="component" value="Unassembled WGS sequence"/>
</dbReference>
<dbReference type="SUPFAM" id="SSF55785">
    <property type="entry name" value="PYP-like sensor domain (PAS domain)"/>
    <property type="match status" value="1"/>
</dbReference>
<dbReference type="InterPro" id="IPR035965">
    <property type="entry name" value="PAS-like_dom_sf"/>
</dbReference>
<evidence type="ECO:0000313" key="5">
    <source>
        <dbReference type="EMBL" id="CAE8715262.1"/>
    </source>
</evidence>
<evidence type="ECO:0000259" key="4">
    <source>
        <dbReference type="PROSITE" id="PS50112"/>
    </source>
</evidence>
<keyword evidence="1" id="KW-0285">Flavoprotein</keyword>
<dbReference type="PROSITE" id="PS50112">
    <property type="entry name" value="PAS"/>
    <property type="match status" value="1"/>
</dbReference>
<dbReference type="PANTHER" id="PTHR47429:SF2">
    <property type="entry name" value="PROTEIN TWIN LOV 1"/>
    <property type="match status" value="1"/>
</dbReference>
<dbReference type="EMBL" id="CAJNNW010032750">
    <property type="protein sequence ID" value="CAE8715262.1"/>
    <property type="molecule type" value="Genomic_DNA"/>
</dbReference>
<dbReference type="InterPro" id="IPR000014">
    <property type="entry name" value="PAS"/>
</dbReference>
<protein>
    <recommendedName>
        <fullName evidence="4">PAS domain-containing protein</fullName>
    </recommendedName>
</protein>
<accession>A0A813KYB5</accession>
<proteinExistence type="predicted"/>
<dbReference type="Gene3D" id="3.30.450.20">
    <property type="entry name" value="PAS domain"/>
    <property type="match status" value="3"/>
</dbReference>
<sequence length="1287" mass="144107">MSRKVRLARTRTGDLSQALSSHVAAHISLTRYGKKRHVGSQAAWKDVAFSARRGLRQACGWTRDGENFYQDILNDAPFDAGRTRGGLPCVAFSHTGVVSCSQSFMDLSGQSFEAMAGLDLRKVHLHSLLPEQLNKKLNIEAWSALQKLHTRTFEDIQAMRSSASAIETALSRAKLLHQESIEAGSCTMTHALLVSPCTDGVFWNVVQAFAAVHDGDLMVVHVLMPLKAPVAPLMWLPRATPESVPPGPAPEVLPLLETILLRVRSSLVPLAEAEAAHMCSIMGALQLMDDGVDIAEDEASPRRRSPQPIIPRPSWHQLHLRFTDQHAEKEDASEGCFDGMPALLKAAESGCTWLARALAMDAYDGNSWVPRLGSASAISFQDLSRWESVFSKELEGRTKDWKLEDAGHQSQSQSSQKAFLIVEPSEVDCPLAFISPGFEEMTGRRRAFALGRNLRFLQLQDIARNRAFNGTELARIDDFCQSQTCEGHLVSLLLLSTSTGKVFWSLLYLQHAFMEDPDAPGIRHDYAQKHMVLGALVPMTTQQEVLDEALTWDCTEVSMHLLARLRALILEKSQQPFITERSLQSLADEAVPEWLLENGRQVKTCMAGYHFVPRVGLAPVRDFGSRWAELFERSAEFLRRGLQDGDDSKEELLDMTAKNAPKGMPCVVMDPRAKDCPIVFASQSMLMLTGHSSDYALARNLRYLQPRSARIDAALNGEEPLRIKEFCSSVRDHGDSLISLLLCERKSGERFWGLMLTLHVEGWDKRPMLLAAVIEIDVKMPGVLKSHKISELVEDDSGLVIDAWSLFIGSFREELELVVTESGKNVDQACRFVAKGLLAFMRTGEDYEGDHFVPRTGLVEAHRFQESRALKHVLAAVQEDARRLLELQGDFSGEDSNVSFCIADPEGEDCPLVYISPGFESLTGYQHEWALGRNCRFLQPKSSARNLQFNSDQLDKLRSFCQVGRSERVAPTAMFFLLINETRLGYPFWNLSCYLRTEVLGRLYIVSVTIPIQEERLRLAELLCLDVEGTRQLERLKGMLSRHQGSTKFTSLPVLCQQLIDGWLPGYSSVLQVPTPSNAGFRAPGGLEQQISLFGLELQGAGNMEAMLEALKSGVRHLHIALPNNAQSKAADGMNFAQRLIPLKLAEVMNMIHKQNLHYLREATVITMRSPPHVLPVLNEVRKTLATHGYSVLGVVKKNGRCVWIKPKYTKKFTHQLPSGKKIFRMGGTQIIDRFWSHLRGFMKFRQVKVGSAQTSVRVRSAQWDYLHRDEDLWIETGKMLKRLAKK</sequence>
<keyword evidence="3" id="KW-0157">Chromophore</keyword>
<evidence type="ECO:0000256" key="3">
    <source>
        <dbReference type="ARBA" id="ARBA00022991"/>
    </source>
</evidence>
<evidence type="ECO:0000313" key="6">
    <source>
        <dbReference type="Proteomes" id="UP000626109"/>
    </source>
</evidence>